<protein>
    <submittedName>
        <fullName evidence="4">FecR family protein</fullName>
    </submittedName>
</protein>
<feature type="region of interest" description="Disordered" evidence="1">
    <location>
        <begin position="1"/>
        <end position="27"/>
    </location>
</feature>
<dbReference type="GO" id="GO:0016989">
    <property type="term" value="F:sigma factor antagonist activity"/>
    <property type="evidence" value="ECO:0007669"/>
    <property type="project" value="TreeGrafter"/>
</dbReference>
<name>A0A1H3EJD2_9BURK</name>
<reference evidence="4 5" key="1">
    <citation type="submission" date="2016-10" db="EMBL/GenBank/DDBJ databases">
        <authorList>
            <person name="de Groot N.N."/>
        </authorList>
    </citation>
    <scope>NUCLEOTIDE SEQUENCE [LARGE SCALE GENOMIC DNA]</scope>
    <source>
        <strain evidence="4 5">LMG 24775</strain>
    </source>
</reference>
<dbReference type="PANTHER" id="PTHR30273:SF2">
    <property type="entry name" value="PROTEIN FECR"/>
    <property type="match status" value="1"/>
</dbReference>
<evidence type="ECO:0000259" key="2">
    <source>
        <dbReference type="Pfam" id="PF04773"/>
    </source>
</evidence>
<dbReference type="Gene3D" id="2.60.120.1440">
    <property type="match status" value="1"/>
</dbReference>
<dbReference type="GeneID" id="94695046"/>
<feature type="domain" description="FecR N-terminal" evidence="3">
    <location>
        <begin position="39"/>
        <end position="80"/>
    </location>
</feature>
<feature type="compositionally biased region" description="Polar residues" evidence="1">
    <location>
        <begin position="13"/>
        <end position="25"/>
    </location>
</feature>
<dbReference type="InterPro" id="IPR032623">
    <property type="entry name" value="FecR_N"/>
</dbReference>
<evidence type="ECO:0000313" key="5">
    <source>
        <dbReference type="Proteomes" id="UP000183417"/>
    </source>
</evidence>
<evidence type="ECO:0000259" key="3">
    <source>
        <dbReference type="Pfam" id="PF16220"/>
    </source>
</evidence>
<evidence type="ECO:0000256" key="1">
    <source>
        <dbReference type="SAM" id="MobiDB-lite"/>
    </source>
</evidence>
<dbReference type="PIRSF" id="PIRSF018266">
    <property type="entry name" value="FecR"/>
    <property type="match status" value="1"/>
</dbReference>
<dbReference type="Proteomes" id="UP000183417">
    <property type="component" value="Unassembled WGS sequence"/>
</dbReference>
<feature type="domain" description="FecR protein" evidence="2">
    <location>
        <begin position="138"/>
        <end position="233"/>
    </location>
</feature>
<organism evidence="4 5">
    <name type="scientific">Delftia lacustris</name>
    <dbReference type="NCBI Taxonomy" id="558537"/>
    <lineage>
        <taxon>Bacteria</taxon>
        <taxon>Pseudomonadati</taxon>
        <taxon>Pseudomonadota</taxon>
        <taxon>Betaproteobacteria</taxon>
        <taxon>Burkholderiales</taxon>
        <taxon>Comamonadaceae</taxon>
        <taxon>Delftia</taxon>
    </lineage>
</organism>
<dbReference type="InterPro" id="IPR006860">
    <property type="entry name" value="FecR"/>
</dbReference>
<dbReference type="PANTHER" id="PTHR30273">
    <property type="entry name" value="PERIPLASMIC SIGNAL SENSOR AND SIGMA FACTOR ACTIVATOR FECR-RELATED"/>
    <property type="match status" value="1"/>
</dbReference>
<dbReference type="Pfam" id="PF16220">
    <property type="entry name" value="DUF4880"/>
    <property type="match status" value="1"/>
</dbReference>
<dbReference type="RefSeq" id="WP_074920642.1">
    <property type="nucleotide sequence ID" value="NZ_CP141274.1"/>
</dbReference>
<dbReference type="AlphaFoldDB" id="A0A1H3EJD2"/>
<gene>
    <name evidence="4" type="ORF">SAMN05421547_101237</name>
</gene>
<evidence type="ECO:0000313" key="4">
    <source>
        <dbReference type="EMBL" id="SDX78893.1"/>
    </source>
</evidence>
<proteinExistence type="predicted"/>
<dbReference type="Pfam" id="PF04773">
    <property type="entry name" value="FecR"/>
    <property type="match status" value="1"/>
</dbReference>
<accession>A0A1H3EJD2</accession>
<sequence length="356" mass="37835">MAPVPPSDPRRLSSATPLPGSSIQAPQALGRPLPAGVARAAAGWFALLQSGQASAADRARWQRWLDEDADHGRAWAHLQAVTGALTGLNPGGAGYRGLSAAPRAARRRLLGLFAGLGTAAGAGWLASRTPQWQQMAADYSTGTQRRRWSLPDGTDMLLGPGSAVALQFDGSERRLRLLAGEALFTTGHPAGALGDLPFVVETAHGRVRALGTRFMVRSNQAGARVAVFEGAVELRPAGTGATARRLQAGEAMDFTRTGWGTVQPAGPADDAWSRGQLWVDNQRLDDFLAELNRYRPGWLHADPAVAGLRFSGVFPLDEGGIDGTDAVLAMLPGALPVQLRWRTRWWVVVEPAQVRG</sequence>
<dbReference type="InterPro" id="IPR012373">
    <property type="entry name" value="Ferrdict_sens_TM"/>
</dbReference>
<dbReference type="EMBL" id="FNPE01000001">
    <property type="protein sequence ID" value="SDX78893.1"/>
    <property type="molecule type" value="Genomic_DNA"/>
</dbReference>